<gene>
    <name evidence="1" type="ORF">G1X41_23335</name>
</gene>
<dbReference type="AlphaFoldDB" id="A0A718Y4N7"/>
<accession>A0A718Y4N7</accession>
<protein>
    <submittedName>
        <fullName evidence="1">Uncharacterized protein</fullName>
    </submittedName>
</protein>
<dbReference type="EMBL" id="DAAPMV010000021">
    <property type="protein sequence ID" value="HAD6864880.1"/>
    <property type="molecule type" value="Genomic_DNA"/>
</dbReference>
<comment type="caution">
    <text evidence="1">The sequence shown here is derived from an EMBL/GenBank/DDBJ whole genome shotgun (WGS) entry which is preliminary data.</text>
</comment>
<sequence>MLAEQSVRGIKVGTGTRFASGDILILCLSSTIQIGWWRYLRLIQWLNNRYDIKLIVLCPVQMLFMKVFCGENVVWLNGNTSLAFLSDSLGYVLKEKNRDMIKNAGKDINEFWHYAFMCLREEPSAEVKAGLSKKAYYRRLSWLRRLNFNSMHSLRVFMSGIKTRI</sequence>
<reference evidence="1" key="2">
    <citation type="submission" date="2019-01" db="EMBL/GenBank/DDBJ databases">
        <authorList>
            <consortium name="NCBI Pathogen Detection Project"/>
        </authorList>
    </citation>
    <scope>NUCLEOTIDE SEQUENCE</scope>
    <source>
        <strain evidence="1">SL1344</strain>
    </source>
</reference>
<name>A0A718Y4N7_SALTS</name>
<evidence type="ECO:0000313" key="1">
    <source>
        <dbReference type="EMBL" id="HAD6864880.1"/>
    </source>
</evidence>
<reference evidence="1" key="1">
    <citation type="journal article" date="2018" name="Genome Biol.">
        <title>SKESA: strategic k-mer extension for scrupulous assemblies.</title>
        <authorList>
            <person name="Souvorov A."/>
            <person name="Agarwala R."/>
            <person name="Lipman D.J."/>
        </authorList>
    </citation>
    <scope>NUCLEOTIDE SEQUENCE</scope>
    <source>
        <strain evidence="1">SL1344</strain>
    </source>
</reference>
<organism evidence="1">
    <name type="scientific">Salmonella typhimurium (strain SL1344)</name>
    <dbReference type="NCBI Taxonomy" id="216597"/>
    <lineage>
        <taxon>Bacteria</taxon>
        <taxon>Pseudomonadati</taxon>
        <taxon>Pseudomonadota</taxon>
        <taxon>Gammaproteobacteria</taxon>
        <taxon>Enterobacterales</taxon>
        <taxon>Enterobacteriaceae</taxon>
        <taxon>Salmonella</taxon>
    </lineage>
</organism>
<proteinExistence type="predicted"/>